<accession>A0A9D9HA36</accession>
<reference evidence="2" key="1">
    <citation type="submission" date="2020-10" db="EMBL/GenBank/DDBJ databases">
        <authorList>
            <person name="Gilroy R."/>
        </authorList>
    </citation>
    <scope>NUCLEOTIDE SEQUENCE</scope>
    <source>
        <strain evidence="2">11167</strain>
    </source>
</reference>
<sequence length="240" mass="27127">MRRLILILAMLCATLGAFAYTDSFTSLTHDPAFLALLDVVKNGGTEAEAQVAYEAYIATEPSMLDASRANYHMVRYYMDKGDETKAREHLALQEEYFIQMPPTVSDLEKRVTEADLTSSEYYITGSMGTGMDNSKLTKELYKDYPEEYYVAIQEAFRLIYTPHIAGGSSKRAIKLLDEIATDLDGISTPDYYSFLTAQGIGHSKDKKWAESETYFDQAAQIYTFDPAIPEFREKNRKGLD</sequence>
<dbReference type="Proteomes" id="UP000823633">
    <property type="component" value="Unassembled WGS sequence"/>
</dbReference>
<evidence type="ECO:0008006" key="4">
    <source>
        <dbReference type="Google" id="ProtNLM"/>
    </source>
</evidence>
<feature type="signal peptide" evidence="1">
    <location>
        <begin position="1"/>
        <end position="19"/>
    </location>
</feature>
<comment type="caution">
    <text evidence="2">The sequence shown here is derived from an EMBL/GenBank/DDBJ whole genome shotgun (WGS) entry which is preliminary data.</text>
</comment>
<reference evidence="2" key="2">
    <citation type="journal article" date="2021" name="PeerJ">
        <title>Extensive microbial diversity within the chicken gut microbiome revealed by metagenomics and culture.</title>
        <authorList>
            <person name="Gilroy R."/>
            <person name="Ravi A."/>
            <person name="Getino M."/>
            <person name="Pursley I."/>
            <person name="Horton D.L."/>
            <person name="Alikhan N.F."/>
            <person name="Baker D."/>
            <person name="Gharbi K."/>
            <person name="Hall N."/>
            <person name="Watson M."/>
            <person name="Adriaenssens E.M."/>
            <person name="Foster-Nyarko E."/>
            <person name="Jarju S."/>
            <person name="Secka A."/>
            <person name="Antonio M."/>
            <person name="Oren A."/>
            <person name="Chaudhuri R.R."/>
            <person name="La Ragione R."/>
            <person name="Hildebrand F."/>
            <person name="Pallen M.J."/>
        </authorList>
    </citation>
    <scope>NUCLEOTIDE SEQUENCE</scope>
    <source>
        <strain evidence="2">11167</strain>
    </source>
</reference>
<organism evidence="2 3">
    <name type="scientific">Candidatus Aphodenecus pullistercoris</name>
    <dbReference type="NCBI Taxonomy" id="2840669"/>
    <lineage>
        <taxon>Bacteria</taxon>
        <taxon>Pseudomonadati</taxon>
        <taxon>Spirochaetota</taxon>
        <taxon>Spirochaetia</taxon>
        <taxon>Spirochaetales</taxon>
        <taxon>Candidatus Aphodenecus</taxon>
    </lineage>
</organism>
<evidence type="ECO:0000313" key="3">
    <source>
        <dbReference type="Proteomes" id="UP000823633"/>
    </source>
</evidence>
<feature type="chain" id="PRO_5039447601" description="Tetratricopeptide repeat protein" evidence="1">
    <location>
        <begin position="20"/>
        <end position="240"/>
    </location>
</feature>
<gene>
    <name evidence="2" type="ORF">IAC42_00975</name>
</gene>
<proteinExistence type="predicted"/>
<evidence type="ECO:0000256" key="1">
    <source>
        <dbReference type="SAM" id="SignalP"/>
    </source>
</evidence>
<keyword evidence="1" id="KW-0732">Signal</keyword>
<evidence type="ECO:0000313" key="2">
    <source>
        <dbReference type="EMBL" id="MBO8442323.1"/>
    </source>
</evidence>
<dbReference type="InterPro" id="IPR011990">
    <property type="entry name" value="TPR-like_helical_dom_sf"/>
</dbReference>
<dbReference type="AlphaFoldDB" id="A0A9D9HA36"/>
<name>A0A9D9HA36_9SPIR</name>
<dbReference type="EMBL" id="JADIMU010000008">
    <property type="protein sequence ID" value="MBO8442323.1"/>
    <property type="molecule type" value="Genomic_DNA"/>
</dbReference>
<dbReference type="Gene3D" id="1.25.40.10">
    <property type="entry name" value="Tetratricopeptide repeat domain"/>
    <property type="match status" value="1"/>
</dbReference>
<protein>
    <recommendedName>
        <fullName evidence="4">Tetratricopeptide repeat protein</fullName>
    </recommendedName>
</protein>